<reference evidence="3 4" key="1">
    <citation type="journal article" date="2020" name="bioRxiv">
        <title>Sequence and annotation of 42 cannabis genomes reveals extensive copy number variation in cannabinoid synthesis and pathogen resistance genes.</title>
        <authorList>
            <person name="Mckernan K.J."/>
            <person name="Helbert Y."/>
            <person name="Kane L.T."/>
            <person name="Ebling H."/>
            <person name="Zhang L."/>
            <person name="Liu B."/>
            <person name="Eaton Z."/>
            <person name="Mclaughlin S."/>
            <person name="Kingan S."/>
            <person name="Baybayan P."/>
            <person name="Concepcion G."/>
            <person name="Jordan M."/>
            <person name="Riva A."/>
            <person name="Barbazuk W."/>
            <person name="Harkins T."/>
        </authorList>
    </citation>
    <scope>NUCLEOTIDE SEQUENCE [LARGE SCALE GENOMIC DNA]</scope>
    <source>
        <strain evidence="3 4">cv. Jamaican Lion 4</strain>
        <strain evidence="2">Father</strain>
        <strain evidence="1">Mother</strain>
        <tissue evidence="1">Leaf</tissue>
    </source>
</reference>
<dbReference type="EMBL" id="JAATIQ010000052">
    <property type="protein sequence ID" value="KAF4392575.1"/>
    <property type="molecule type" value="Genomic_DNA"/>
</dbReference>
<dbReference type="Proteomes" id="UP000583929">
    <property type="component" value="Unassembled WGS sequence"/>
</dbReference>
<evidence type="ECO:0000313" key="4">
    <source>
        <dbReference type="Proteomes" id="UP000583929"/>
    </source>
</evidence>
<dbReference type="Proteomes" id="UP000525078">
    <property type="component" value="Unassembled WGS sequence"/>
</dbReference>
<proteinExistence type="predicted"/>
<dbReference type="AlphaFoldDB" id="A0A7J6H6N6"/>
<dbReference type="PANTHER" id="PTHR37247:SF1">
    <property type="entry name" value="TRANSMEMBRANE PROTEIN"/>
    <property type="match status" value="1"/>
</dbReference>
<dbReference type="EMBL" id="JAATIP010000029">
    <property type="protein sequence ID" value="KAF4390230.1"/>
    <property type="molecule type" value="Genomic_DNA"/>
</dbReference>
<gene>
    <name evidence="1" type="ORF">F8388_019885</name>
    <name evidence="2" type="ORF">G4B88_015218</name>
</gene>
<comment type="caution">
    <text evidence="1">The sequence shown here is derived from an EMBL/GenBank/DDBJ whole genome shotgun (WGS) entry which is preliminary data.</text>
</comment>
<protein>
    <submittedName>
        <fullName evidence="1">Uncharacterized protein</fullName>
    </submittedName>
</protein>
<sequence>MVVLSHSTTFCSGFIHHSIKPTLLFQGNISCYNGIKVAQRGSDYVQKSKLGSTCVVHMARGEPYQSSFEDNLLHEPFLLTIVKEAVWWMRSLFIFLSEQPGQLKYIEWPSFPSTVSEDSYSDSCSGSVANCSTFLSRLCSQLSLGCPYKESSIINFEVNRIASGHHTKVAIPCETKANHRRKPRSRPLIQQAFMNIGICRNRSRQDDIKAGD</sequence>
<keyword evidence="4" id="KW-1185">Reference proteome</keyword>
<accession>A0A7J6H6N6</accession>
<dbReference type="PANTHER" id="PTHR37247">
    <property type="entry name" value="TRANSMEMBRANE PROTEIN"/>
    <property type="match status" value="1"/>
</dbReference>
<evidence type="ECO:0000313" key="1">
    <source>
        <dbReference type="EMBL" id="KAF4390230.1"/>
    </source>
</evidence>
<name>A0A7J6H6N6_CANSA</name>
<evidence type="ECO:0000313" key="3">
    <source>
        <dbReference type="Proteomes" id="UP000525078"/>
    </source>
</evidence>
<organism evidence="1 3">
    <name type="scientific">Cannabis sativa</name>
    <name type="common">Hemp</name>
    <name type="synonym">Marijuana</name>
    <dbReference type="NCBI Taxonomy" id="3483"/>
    <lineage>
        <taxon>Eukaryota</taxon>
        <taxon>Viridiplantae</taxon>
        <taxon>Streptophyta</taxon>
        <taxon>Embryophyta</taxon>
        <taxon>Tracheophyta</taxon>
        <taxon>Spermatophyta</taxon>
        <taxon>Magnoliopsida</taxon>
        <taxon>eudicotyledons</taxon>
        <taxon>Gunneridae</taxon>
        <taxon>Pentapetalae</taxon>
        <taxon>rosids</taxon>
        <taxon>fabids</taxon>
        <taxon>Rosales</taxon>
        <taxon>Cannabaceae</taxon>
        <taxon>Cannabis</taxon>
    </lineage>
</organism>
<evidence type="ECO:0000313" key="2">
    <source>
        <dbReference type="EMBL" id="KAF4392575.1"/>
    </source>
</evidence>